<dbReference type="SUPFAM" id="SSF74653">
    <property type="entry name" value="TolA/TonB C-terminal domain"/>
    <property type="match status" value="1"/>
</dbReference>
<dbReference type="PROSITE" id="PS52015">
    <property type="entry name" value="TONB_CTD"/>
    <property type="match status" value="1"/>
</dbReference>
<dbReference type="EMBL" id="JBDKWZ010000015">
    <property type="protein sequence ID" value="MEN7550605.1"/>
    <property type="molecule type" value="Genomic_DNA"/>
</dbReference>
<reference evidence="3 4" key="1">
    <citation type="submission" date="2024-04" db="EMBL/GenBank/DDBJ databases">
        <title>Novel genus in family Flammeovirgaceae.</title>
        <authorList>
            <person name="Nguyen T.H."/>
            <person name="Vuong T.Q."/>
            <person name="Le H."/>
            <person name="Kim S.-G."/>
        </authorList>
    </citation>
    <scope>NUCLEOTIDE SEQUENCE [LARGE SCALE GENOMIC DNA]</scope>
    <source>
        <strain evidence="3 4">JCM 23209</strain>
    </source>
</reference>
<feature type="signal peptide" evidence="1">
    <location>
        <begin position="1"/>
        <end position="21"/>
    </location>
</feature>
<feature type="domain" description="TonB C-terminal" evidence="2">
    <location>
        <begin position="402"/>
        <end position="501"/>
    </location>
</feature>
<dbReference type="AlphaFoldDB" id="A0AAW9SDJ9"/>
<dbReference type="Proteomes" id="UP001403385">
    <property type="component" value="Unassembled WGS sequence"/>
</dbReference>
<dbReference type="RefSeq" id="WP_346823387.1">
    <property type="nucleotide sequence ID" value="NZ_JBDKWZ010000015.1"/>
</dbReference>
<name>A0AAW9SDJ9_9BACT</name>
<dbReference type="Pfam" id="PF03544">
    <property type="entry name" value="TonB_C"/>
    <property type="match status" value="1"/>
</dbReference>
<keyword evidence="1" id="KW-0732">Signal</keyword>
<comment type="caution">
    <text evidence="3">The sequence shown here is derived from an EMBL/GenBank/DDBJ whole genome shotgun (WGS) entry which is preliminary data.</text>
</comment>
<dbReference type="InterPro" id="IPR037682">
    <property type="entry name" value="TonB_C"/>
</dbReference>
<evidence type="ECO:0000313" key="3">
    <source>
        <dbReference type="EMBL" id="MEN7550605.1"/>
    </source>
</evidence>
<protein>
    <submittedName>
        <fullName evidence="3">Energy transducer TonB</fullName>
    </submittedName>
</protein>
<dbReference type="Gene3D" id="2.20.110.10">
    <property type="entry name" value="Histone H3 K4-specific methyltransferase SET7/9 N-terminal domain"/>
    <property type="match status" value="1"/>
</dbReference>
<accession>A0AAW9SDJ9</accession>
<dbReference type="GO" id="GO:0055085">
    <property type="term" value="P:transmembrane transport"/>
    <property type="evidence" value="ECO:0007669"/>
    <property type="project" value="InterPro"/>
</dbReference>
<organism evidence="3 4">
    <name type="scientific">Rapidithrix thailandica</name>
    <dbReference type="NCBI Taxonomy" id="413964"/>
    <lineage>
        <taxon>Bacteria</taxon>
        <taxon>Pseudomonadati</taxon>
        <taxon>Bacteroidota</taxon>
        <taxon>Cytophagia</taxon>
        <taxon>Cytophagales</taxon>
        <taxon>Flammeovirgaceae</taxon>
        <taxon>Rapidithrix</taxon>
    </lineage>
</organism>
<gene>
    <name evidence="3" type="ORF">AAG747_21985</name>
</gene>
<evidence type="ECO:0000313" key="4">
    <source>
        <dbReference type="Proteomes" id="UP001403385"/>
    </source>
</evidence>
<evidence type="ECO:0000259" key="2">
    <source>
        <dbReference type="PROSITE" id="PS52015"/>
    </source>
</evidence>
<dbReference type="Pfam" id="PF07661">
    <property type="entry name" value="MORN_2"/>
    <property type="match status" value="1"/>
</dbReference>
<keyword evidence="4" id="KW-1185">Reference proteome</keyword>
<evidence type="ECO:0000256" key="1">
    <source>
        <dbReference type="SAM" id="SignalP"/>
    </source>
</evidence>
<proteinExistence type="predicted"/>
<sequence length="530" mass="61954">MKSTSHFLLLLFLLISVKAFSQGPLSNYELGYFFDANAQMIDGYFDVDYVPQKSLEVAYTLGKDYTPGYYYDLGNNKIQGFLKYAQYNTFFQFRSYKEGIEKTIKPKECSSYVIGVDSFTVIENFTVERQLTSAQSNKREFAEVMEQVGSLTFYKHIRAGASNVVTTYLVKADSSNAYISFPQKPLKFKKVASAVFGEYTSLKERIEAGHYTCEDVPVLIKLLKYKRKHDRNEKIYFNKAWDEVNEPEKAFYYALTESVEDSVFHQKFYFNDGTLIYEGDFTSFFPHKRKGRFSWYYPDGSLRKKMQYYKNKPLRGVTYHPNGQVHREFRFMKEEPVYELVQNLDGKNLLHSSGRGIETFYDSIAQRQITYEFEDFKIKNAYFQDENGKKVYQTCKRNAKIIGFKIFQNRLSKDLSYPDNALLKNIHGYVFIKCIVEPDGLVSDIQILKGLTPDCNRLIKTFLSKSTTEVHWKPAKVRGKNVAQEVVLPVDFSIKGFSRYRNHYWTHDNHWMHHHYHTVPMPTITVPAGF</sequence>
<dbReference type="Gene3D" id="3.30.1150.10">
    <property type="match status" value="1"/>
</dbReference>
<dbReference type="InterPro" id="IPR011652">
    <property type="entry name" value="MORN_2"/>
</dbReference>
<feature type="chain" id="PRO_5043443601" evidence="1">
    <location>
        <begin position="22"/>
        <end position="530"/>
    </location>
</feature>